<keyword evidence="1" id="KW-0862">Zinc</keyword>
<feature type="compositionally biased region" description="Polar residues" evidence="2">
    <location>
        <begin position="1245"/>
        <end position="1261"/>
    </location>
</feature>
<feature type="domain" description="ZAD" evidence="3">
    <location>
        <begin position="9"/>
        <end position="86"/>
    </location>
</feature>
<feature type="region of interest" description="Disordered" evidence="2">
    <location>
        <begin position="1129"/>
        <end position="1289"/>
    </location>
</feature>
<dbReference type="GO" id="GO:0005634">
    <property type="term" value="C:nucleus"/>
    <property type="evidence" value="ECO:0007669"/>
    <property type="project" value="InterPro"/>
</dbReference>
<feature type="binding site" evidence="1">
    <location>
        <position position="62"/>
    </location>
    <ligand>
        <name>Zn(2+)</name>
        <dbReference type="ChEBI" id="CHEBI:29105"/>
    </ligand>
</feature>
<feature type="binding site" evidence="1">
    <location>
        <position position="14"/>
    </location>
    <ligand>
        <name>Zn(2+)</name>
        <dbReference type="ChEBI" id="CHEBI:29105"/>
    </ligand>
</feature>
<dbReference type="PROSITE" id="PS51915">
    <property type="entry name" value="ZAD"/>
    <property type="match status" value="1"/>
</dbReference>
<proteinExistence type="predicted"/>
<feature type="compositionally biased region" description="Polar residues" evidence="2">
    <location>
        <begin position="642"/>
        <end position="652"/>
    </location>
</feature>
<dbReference type="GO" id="GO:0008270">
    <property type="term" value="F:zinc ion binding"/>
    <property type="evidence" value="ECO:0007669"/>
    <property type="project" value="UniProtKB-UniRule"/>
</dbReference>
<dbReference type="EnsemblMetazoa" id="SCAU001993-RB">
    <property type="protein sequence ID" value="SCAU001993-PB"/>
    <property type="gene ID" value="SCAU001993"/>
</dbReference>
<accession>A0A1I8NTX9</accession>
<feature type="binding site" evidence="1">
    <location>
        <position position="11"/>
    </location>
    <ligand>
        <name>Zn(2+)</name>
        <dbReference type="ChEBI" id="CHEBI:29105"/>
    </ligand>
</feature>
<feature type="compositionally biased region" description="Low complexity" evidence="2">
    <location>
        <begin position="526"/>
        <end position="551"/>
    </location>
</feature>
<feature type="compositionally biased region" description="Polar residues" evidence="2">
    <location>
        <begin position="95"/>
        <end position="117"/>
    </location>
</feature>
<dbReference type="InterPro" id="IPR012934">
    <property type="entry name" value="Znf_AD"/>
</dbReference>
<keyword evidence="1" id="KW-0479">Metal-binding</keyword>
<keyword evidence="5" id="KW-1185">Reference proteome</keyword>
<dbReference type="Gene3D" id="3.40.1800.20">
    <property type="match status" value="1"/>
</dbReference>
<dbReference type="STRING" id="35570.A0A1I8NTX9"/>
<evidence type="ECO:0000313" key="5">
    <source>
        <dbReference type="Proteomes" id="UP000095300"/>
    </source>
</evidence>
<evidence type="ECO:0000313" key="4">
    <source>
        <dbReference type="EnsemblMetazoa" id="SCAU001993-PB"/>
    </source>
</evidence>
<sequence>MDFQSNLEFLCRVCAANTKGKNSVAECVYILKTPGLRDKLDKFLYLKIFENDALPKVLCKSCFRQVEATASLSKIAKHTQQVFRDFLFSSLPKGTSTTTNAAPTDNSNSTEYTSSDFLSKKDAQKAQKPSELPAGSTVATTSAAASVTHLVSPPPPPAPPTLQNLIPAGHTTPRKDDVIVNVSVSDPLTRENQQKVISHSQRRHSIMIEASSAAAFANLAQMQQKKNATVNSGRKSSSPARVLNYCPIAPKNLQASQQPTQITTFSSGGYVIGPVKPPTIIGPEIVVAVEKDSAKKTTTPLAPGTAITVKDNTILQQKRKNLVKALNNIKANSTGQVSLLKSAQPKQQSLLISNQMPLEQSKQAIADELPDRIIIAAPKNKQASTGNKVASKPSEDNIVTTALPANTTVTVTTTDTASASNASSTAEAPKAPSFPEDILLGRVIRDIDLLKLILKALKWPVNKQNMELQLQRLKNTRFTDIMSDSNLLQDTDLTQLLGPYLAPVLMAAQALQQQQQLVMKNPTPSASKKTNVTTNANNSKSANVASAMNSKPISLDPTAEEINKAMPYKLPPETSVQLVPALPEEMTQSIASKRSLTKETPLAPATANTAKRQRKSNTQKHRDSIVISDDDNEEVSAEKSQKPSSRPRNPVNNFEIDLSNPSFLAQLSLLNGSSSELANEALMALLQKQRVTMSRQQKPPKRRHNSLTSVDAAAVQNSNNANEFDALINIDDDIVLMEPVTTTTTAVTNKPATSTTVVAAADALKTQAPTTGLSIDLNNFVMPGQMHNTAPLITRPIIKRRKTVIQSSRANSKDNSLLSTMNKDLMNKSETTQTSAIGTNLANVEKLKEKDLQSPAKAASGNEVMAVCLTSGSTETSPSKQGSRKQQNKSALGQQLLEAIGLQKINSKASLPLQYIAAAGSATSMANSSDSSNVASLVNTKQSVQQIRSALKRSLKQAQEKQEMRSKEISSTVSTTVIQDADSTTKPAIKEIVIEHRSNKVSNSSSSNVDVEEQIDKITLVKSQNTPATQTTLALDKAETKKEQRQQQQAAKKRALTAARITERRCTLPSSVGRGRFTLNTKVDKEKALINGPAETIVVAETKEPQEKEKINSDNMVVDGINVSSSNITSTEVIQTKDEGVTAPRRRGRKRNADKIDANKTESGSVENDKEKENGKQQKDKENHNEKDKEKEKDTSKDKDKDNNNGKEKDKENQKGKDKDYEKDSKSSLEKSKALEKNKDEQDETSSNLGRPTRQSKTQSKYYKGPDKVPAAGRRSLPARSTRNRSNSLGDYSCYLNYLEITRMIEMAKRVLS</sequence>
<feature type="region of interest" description="Disordered" evidence="2">
    <location>
        <begin position="95"/>
        <end position="137"/>
    </location>
</feature>
<dbReference type="VEuPathDB" id="VectorBase:SCAU001993"/>
<protein>
    <recommendedName>
        <fullName evidence="3">ZAD domain-containing protein</fullName>
    </recommendedName>
</protein>
<gene>
    <name evidence="4" type="primary">106082771</name>
</gene>
<feature type="compositionally biased region" description="Basic and acidic residues" evidence="2">
    <location>
        <begin position="1167"/>
        <end position="1240"/>
    </location>
</feature>
<dbReference type="PANTHER" id="PTHR39942:SF1">
    <property type="entry name" value="BCDNA.LD26519-RELATED"/>
    <property type="match status" value="1"/>
</dbReference>
<name>A0A1I8NTX9_STOCA</name>
<dbReference type="PANTHER" id="PTHR39942">
    <property type="entry name" value="BCDNA.LD26519-RELATED"/>
    <property type="match status" value="1"/>
</dbReference>
<dbReference type="SUPFAM" id="SSF57716">
    <property type="entry name" value="Glucocorticoid receptor-like (DNA-binding domain)"/>
    <property type="match status" value="1"/>
</dbReference>
<evidence type="ECO:0000256" key="1">
    <source>
        <dbReference type="PROSITE-ProRule" id="PRU01263"/>
    </source>
</evidence>
<feature type="compositionally biased region" description="Polar residues" evidence="2">
    <location>
        <begin position="871"/>
        <end position="881"/>
    </location>
</feature>
<dbReference type="SMART" id="SM00868">
    <property type="entry name" value="zf-AD"/>
    <property type="match status" value="1"/>
</dbReference>
<organism evidence="4 5">
    <name type="scientific">Stomoxys calcitrans</name>
    <name type="common">Stable fly</name>
    <name type="synonym">Conops calcitrans</name>
    <dbReference type="NCBI Taxonomy" id="35570"/>
    <lineage>
        <taxon>Eukaryota</taxon>
        <taxon>Metazoa</taxon>
        <taxon>Ecdysozoa</taxon>
        <taxon>Arthropoda</taxon>
        <taxon>Hexapoda</taxon>
        <taxon>Insecta</taxon>
        <taxon>Pterygota</taxon>
        <taxon>Neoptera</taxon>
        <taxon>Endopterygota</taxon>
        <taxon>Diptera</taxon>
        <taxon>Brachycera</taxon>
        <taxon>Muscomorpha</taxon>
        <taxon>Muscoidea</taxon>
        <taxon>Muscidae</taxon>
        <taxon>Stomoxys</taxon>
    </lineage>
</organism>
<dbReference type="Proteomes" id="UP000095300">
    <property type="component" value="Unassembled WGS sequence"/>
</dbReference>
<dbReference type="OrthoDB" id="654211at2759"/>
<feature type="compositionally biased region" description="Basic and acidic residues" evidence="2">
    <location>
        <begin position="1151"/>
        <end position="1160"/>
    </location>
</feature>
<evidence type="ECO:0000259" key="3">
    <source>
        <dbReference type="PROSITE" id="PS51915"/>
    </source>
</evidence>
<reference evidence="4" key="1">
    <citation type="submission" date="2020-05" db="UniProtKB">
        <authorList>
            <consortium name="EnsemblMetazoa"/>
        </authorList>
    </citation>
    <scope>IDENTIFICATION</scope>
    <source>
        <strain evidence="4">USDA</strain>
    </source>
</reference>
<feature type="region of interest" description="Disordered" evidence="2">
    <location>
        <begin position="871"/>
        <end position="890"/>
    </location>
</feature>
<evidence type="ECO:0000256" key="2">
    <source>
        <dbReference type="SAM" id="MobiDB-lite"/>
    </source>
</evidence>
<feature type="compositionally biased region" description="Polar residues" evidence="2">
    <location>
        <begin position="1279"/>
        <end position="1289"/>
    </location>
</feature>
<feature type="binding site" evidence="1">
    <location>
        <position position="59"/>
    </location>
    <ligand>
        <name>Zn(2+)</name>
        <dbReference type="ChEBI" id="CHEBI:29105"/>
    </ligand>
</feature>
<feature type="region of interest" description="Disordered" evidence="2">
    <location>
        <begin position="591"/>
        <end position="654"/>
    </location>
</feature>
<feature type="region of interest" description="Disordered" evidence="2">
    <location>
        <begin position="522"/>
        <end position="552"/>
    </location>
</feature>
<keyword evidence="1" id="KW-0863">Zinc-finger</keyword>